<dbReference type="SMART" id="SM00651">
    <property type="entry name" value="Sm"/>
    <property type="match status" value="1"/>
</dbReference>
<reference evidence="2 3" key="1">
    <citation type="journal article" date="2023" name="Elife">
        <title>Identification of key yeast species and microbe-microbe interactions impacting larval growth of Drosophila in the wild.</title>
        <authorList>
            <person name="Mure A."/>
            <person name="Sugiura Y."/>
            <person name="Maeda R."/>
            <person name="Honda K."/>
            <person name="Sakurai N."/>
            <person name="Takahashi Y."/>
            <person name="Watada M."/>
            <person name="Katoh T."/>
            <person name="Gotoh A."/>
            <person name="Gotoh Y."/>
            <person name="Taniguchi I."/>
            <person name="Nakamura K."/>
            <person name="Hayashi T."/>
            <person name="Katayama T."/>
            <person name="Uemura T."/>
            <person name="Hattori Y."/>
        </authorList>
    </citation>
    <scope>NUCLEOTIDE SEQUENCE [LARGE SCALE GENOMIC DNA]</scope>
    <source>
        <strain evidence="2 3">SB-73</strain>
    </source>
</reference>
<protein>
    <submittedName>
        <fullName evidence="2">U4/U6-U5 snRNP complex subunit</fullName>
    </submittedName>
</protein>
<dbReference type="Proteomes" id="UP001362899">
    <property type="component" value="Unassembled WGS sequence"/>
</dbReference>
<name>A0AAV5RP91_STABA</name>
<dbReference type="InterPro" id="IPR047575">
    <property type="entry name" value="Sm"/>
</dbReference>
<evidence type="ECO:0000313" key="3">
    <source>
        <dbReference type="Proteomes" id="UP001362899"/>
    </source>
</evidence>
<proteinExistence type="predicted"/>
<organism evidence="2 3">
    <name type="scientific">Starmerella bacillaris</name>
    <name type="common">Yeast</name>
    <name type="synonym">Candida zemplinina</name>
    <dbReference type="NCBI Taxonomy" id="1247836"/>
    <lineage>
        <taxon>Eukaryota</taxon>
        <taxon>Fungi</taxon>
        <taxon>Dikarya</taxon>
        <taxon>Ascomycota</taxon>
        <taxon>Saccharomycotina</taxon>
        <taxon>Dipodascomycetes</taxon>
        <taxon>Dipodascales</taxon>
        <taxon>Trichomonascaceae</taxon>
        <taxon>Starmerella</taxon>
    </lineage>
</organism>
<accession>A0AAV5RP91</accession>
<dbReference type="SUPFAM" id="SSF50182">
    <property type="entry name" value="Sm-like ribonucleoproteins"/>
    <property type="match status" value="1"/>
</dbReference>
<dbReference type="AlphaFoldDB" id="A0AAV5RP91"/>
<sequence length="80" mass="9145">MSAPLEIVRSRIDEKIVVKLRDNREVTGTLHAYDEHCNLVLGDAEETVYKVGSEHKIETSKNTTEMLFVRGDQVIYILLN</sequence>
<dbReference type="PROSITE" id="PS52002">
    <property type="entry name" value="SM"/>
    <property type="match status" value="1"/>
</dbReference>
<keyword evidence="3" id="KW-1185">Reference proteome</keyword>
<dbReference type="PANTHER" id="PTHR13110">
    <property type="entry name" value="U6 SNRNA-ASSOCIATED SM-LIKE PROTEIN LSM3"/>
    <property type="match status" value="1"/>
</dbReference>
<feature type="domain" description="Sm" evidence="1">
    <location>
        <begin position="3"/>
        <end position="80"/>
    </location>
</feature>
<dbReference type="EMBL" id="BTGC01000008">
    <property type="protein sequence ID" value="GMM53072.1"/>
    <property type="molecule type" value="Genomic_DNA"/>
</dbReference>
<evidence type="ECO:0000259" key="1">
    <source>
        <dbReference type="PROSITE" id="PS52002"/>
    </source>
</evidence>
<gene>
    <name evidence="2" type="ORF">DASB73_040350</name>
</gene>
<evidence type="ECO:0000313" key="2">
    <source>
        <dbReference type="EMBL" id="GMM53072.1"/>
    </source>
</evidence>
<dbReference type="Gene3D" id="2.30.30.100">
    <property type="match status" value="1"/>
</dbReference>
<dbReference type="InterPro" id="IPR010920">
    <property type="entry name" value="LSM_dom_sf"/>
</dbReference>
<dbReference type="GO" id="GO:0032991">
    <property type="term" value="C:protein-containing complex"/>
    <property type="evidence" value="ECO:0007669"/>
    <property type="project" value="UniProtKB-ARBA"/>
</dbReference>
<comment type="caution">
    <text evidence="2">The sequence shown here is derived from an EMBL/GenBank/DDBJ whole genome shotgun (WGS) entry which is preliminary data.</text>
</comment>
<dbReference type="GO" id="GO:0003723">
    <property type="term" value="F:RNA binding"/>
    <property type="evidence" value="ECO:0007669"/>
    <property type="project" value="InterPro"/>
</dbReference>
<dbReference type="Pfam" id="PF01423">
    <property type="entry name" value="LSM"/>
    <property type="match status" value="1"/>
</dbReference>
<dbReference type="InterPro" id="IPR001163">
    <property type="entry name" value="Sm_dom_euk/arc"/>
</dbReference>
<dbReference type="InterPro" id="IPR040002">
    <property type="entry name" value="Sm-like_LSM3"/>
</dbReference>